<name>A0A9P0LVN7_ACAOB</name>
<keyword evidence="2" id="KW-1185">Reference proteome</keyword>
<evidence type="ECO:0000313" key="2">
    <source>
        <dbReference type="Proteomes" id="UP001152888"/>
    </source>
</evidence>
<accession>A0A9P0LVN7</accession>
<sequence length="119" mass="13569">MAIRGIFLFFSEKISQSPLEPYDSKSHVEKVSNLKDNFKKRFKDFNEIAIVAKFVVSPFMEIDIQQFVTSVTQNFSEDIAATEIEVIAFQNDLALKSLVSNTKCIWPSASKDKYSVVLH</sequence>
<evidence type="ECO:0000313" key="1">
    <source>
        <dbReference type="EMBL" id="CAH1999913.1"/>
    </source>
</evidence>
<gene>
    <name evidence="1" type="ORF">ACAOBT_LOCUS25246</name>
</gene>
<organism evidence="1 2">
    <name type="scientific">Acanthoscelides obtectus</name>
    <name type="common">Bean weevil</name>
    <name type="synonym">Bruchus obtectus</name>
    <dbReference type="NCBI Taxonomy" id="200917"/>
    <lineage>
        <taxon>Eukaryota</taxon>
        <taxon>Metazoa</taxon>
        <taxon>Ecdysozoa</taxon>
        <taxon>Arthropoda</taxon>
        <taxon>Hexapoda</taxon>
        <taxon>Insecta</taxon>
        <taxon>Pterygota</taxon>
        <taxon>Neoptera</taxon>
        <taxon>Endopterygota</taxon>
        <taxon>Coleoptera</taxon>
        <taxon>Polyphaga</taxon>
        <taxon>Cucujiformia</taxon>
        <taxon>Chrysomeloidea</taxon>
        <taxon>Chrysomelidae</taxon>
        <taxon>Bruchinae</taxon>
        <taxon>Bruchini</taxon>
        <taxon>Acanthoscelides</taxon>
    </lineage>
</organism>
<dbReference type="EMBL" id="CAKOFQ010007383">
    <property type="protein sequence ID" value="CAH1999913.1"/>
    <property type="molecule type" value="Genomic_DNA"/>
</dbReference>
<dbReference type="Proteomes" id="UP001152888">
    <property type="component" value="Unassembled WGS sequence"/>
</dbReference>
<comment type="caution">
    <text evidence="1">The sequence shown here is derived from an EMBL/GenBank/DDBJ whole genome shotgun (WGS) entry which is preliminary data.</text>
</comment>
<proteinExistence type="predicted"/>
<reference evidence="1" key="1">
    <citation type="submission" date="2022-03" db="EMBL/GenBank/DDBJ databases">
        <authorList>
            <person name="Sayadi A."/>
        </authorList>
    </citation>
    <scope>NUCLEOTIDE SEQUENCE</scope>
</reference>
<protein>
    <submittedName>
        <fullName evidence="1">Uncharacterized protein</fullName>
    </submittedName>
</protein>
<dbReference type="OrthoDB" id="6772448at2759"/>
<dbReference type="AlphaFoldDB" id="A0A9P0LVN7"/>